<gene>
    <name evidence="1" type="ORF">PRZ01_19050</name>
</gene>
<organism evidence="1 2">
    <name type="scientific">Roseateles koreensis</name>
    <dbReference type="NCBI Taxonomy" id="2987526"/>
    <lineage>
        <taxon>Bacteria</taxon>
        <taxon>Pseudomonadati</taxon>
        <taxon>Pseudomonadota</taxon>
        <taxon>Betaproteobacteria</taxon>
        <taxon>Burkholderiales</taxon>
        <taxon>Sphaerotilaceae</taxon>
        <taxon>Roseateles</taxon>
    </lineage>
</organism>
<dbReference type="EMBL" id="JAQQXS010000028">
    <property type="protein sequence ID" value="MDC8787287.1"/>
    <property type="molecule type" value="Genomic_DNA"/>
</dbReference>
<dbReference type="Proteomes" id="UP001219862">
    <property type="component" value="Unassembled WGS sequence"/>
</dbReference>
<protein>
    <submittedName>
        <fullName evidence="1">Uncharacterized protein</fullName>
    </submittedName>
</protein>
<accession>A0ABT5KWU1</accession>
<evidence type="ECO:0000313" key="1">
    <source>
        <dbReference type="EMBL" id="MDC8787287.1"/>
    </source>
</evidence>
<dbReference type="RefSeq" id="WP_273598427.1">
    <property type="nucleotide sequence ID" value="NZ_JAQQXS010000028.1"/>
</dbReference>
<keyword evidence="2" id="KW-1185">Reference proteome</keyword>
<evidence type="ECO:0000313" key="2">
    <source>
        <dbReference type="Proteomes" id="UP001219862"/>
    </source>
</evidence>
<sequence length="160" mass="18445">MDTDGTNKSHEFLKKAIVAGTELDEQPLNWLQIAKAIRGPGTEKIKVWADFPTRRPQEALAGVQAKIGVRKTGEKYTNQLCEREIRERFVFCLDVSVELGMYCQKKFEQNSTMTIKQLIPMIREALPGKSTKENWNLTSRTCKIRFSQRVAERGRLCLRR</sequence>
<proteinExistence type="predicted"/>
<name>A0ABT5KWU1_9BURK</name>
<comment type="caution">
    <text evidence="1">The sequence shown here is derived from an EMBL/GenBank/DDBJ whole genome shotgun (WGS) entry which is preliminary data.</text>
</comment>
<reference evidence="1 2" key="1">
    <citation type="submission" date="2022-10" db="EMBL/GenBank/DDBJ databases">
        <title>paucibacter sp. hw8 Genome sequencing.</title>
        <authorList>
            <person name="Park S."/>
        </authorList>
    </citation>
    <scope>NUCLEOTIDE SEQUENCE [LARGE SCALE GENOMIC DNA]</scope>
    <source>
        <strain evidence="2">hw8</strain>
    </source>
</reference>